<feature type="region of interest" description="Disordered" evidence="4">
    <location>
        <begin position="336"/>
        <end position="363"/>
    </location>
</feature>
<feature type="region of interest" description="Disordered" evidence="4">
    <location>
        <begin position="375"/>
        <end position="426"/>
    </location>
</feature>
<sequence length="543" mass="61520">MAMQHARLIYEHLNGAFSQPLVLKNSLDSWPSRQWSPDYLASVLKEKKVKIRTGSLSAQNLNSVLWEVDCTHEEATLGQFCEWLRSDAPTTCSAQTSQNPLLKYKRQDHWCYVDYKQMAFMFEDHPDILQAVRWSDLGFEDRDGRQSTLWIGSAGAFTPGHYDTYGFNLVAQIYGRKRWHLFPPSQTHLLYPTRIPYEESSVFSPVNIANPALDRYPKFVEATPYVVTLEPGEVLFVPKHWWHFVESLETSISINTWVDVESDKESRIQEAVTRVLISSLMSTSCDSMKWVNPSETICTGEVNYRYVEAAVQENSHKSPWPCGIKEASDLSELQCQNQDTGQPGDLPTHRLDSTVQSEEVARKLEMKDVEKSVALDEALKTDTPESDLCNPAETSDNSNLCGDSRDKLRDSSADDGGKIGGSSRKGSKLKRRLCDFSDCEAQSKLQKTNPNPPSPAHWKDALPDFIVPVICQGQIYKRNQQVKSNPSDKKSADEIVNMQMRSEVKPKDSIDKMRRMIAECVTHPAVISLTSALLQEKFDQQKN</sequence>
<protein>
    <recommendedName>
        <fullName evidence="5">JmjC domain-containing protein</fullName>
    </recommendedName>
</protein>
<dbReference type="PANTHER" id="PTHR12461">
    <property type="entry name" value="HYPOXIA-INDUCIBLE FACTOR 1 ALPHA INHIBITOR-RELATED"/>
    <property type="match status" value="1"/>
</dbReference>
<evidence type="ECO:0000256" key="3">
    <source>
        <dbReference type="ARBA" id="ARBA00037342"/>
    </source>
</evidence>
<comment type="subcellular location">
    <subcellularLocation>
        <location evidence="1">Cytoplasm</location>
    </subcellularLocation>
</comment>
<dbReference type="AlphaFoldDB" id="A0A914BPZ6"/>
<evidence type="ECO:0000256" key="1">
    <source>
        <dbReference type="ARBA" id="ARBA00004496"/>
    </source>
</evidence>
<dbReference type="InterPro" id="IPR003347">
    <property type="entry name" value="JmjC_dom"/>
</dbReference>
<dbReference type="OMA" id="DYKQMAF"/>
<reference evidence="6" key="1">
    <citation type="submission" date="2022-11" db="UniProtKB">
        <authorList>
            <consortium name="EnsemblMetazoa"/>
        </authorList>
    </citation>
    <scope>IDENTIFICATION</scope>
</reference>
<dbReference type="InterPro" id="IPR041667">
    <property type="entry name" value="Cupin_8"/>
</dbReference>
<name>A0A914BPZ6_PATMI</name>
<dbReference type="OrthoDB" id="47172at2759"/>
<dbReference type="Proteomes" id="UP000887568">
    <property type="component" value="Unplaced"/>
</dbReference>
<dbReference type="GO" id="GO:0005737">
    <property type="term" value="C:cytoplasm"/>
    <property type="evidence" value="ECO:0007669"/>
    <property type="project" value="UniProtKB-SubCell"/>
</dbReference>
<dbReference type="CTD" id="79663"/>
<dbReference type="FunFam" id="2.60.120.650:FF:000018">
    <property type="entry name" value="HSPB1-associated protein 1 homolog"/>
    <property type="match status" value="1"/>
</dbReference>
<evidence type="ECO:0000313" key="6">
    <source>
        <dbReference type="EnsemblMetazoa" id="XP_038078353.1"/>
    </source>
</evidence>
<evidence type="ECO:0000259" key="5">
    <source>
        <dbReference type="PROSITE" id="PS51184"/>
    </source>
</evidence>
<dbReference type="Pfam" id="PF13621">
    <property type="entry name" value="Cupin_8"/>
    <property type="match status" value="1"/>
</dbReference>
<evidence type="ECO:0000256" key="4">
    <source>
        <dbReference type="SAM" id="MobiDB-lite"/>
    </source>
</evidence>
<dbReference type="PANTHER" id="PTHR12461:SF43">
    <property type="entry name" value="HSPB1-ASSOCIATED PROTEIN 1"/>
    <property type="match status" value="1"/>
</dbReference>
<dbReference type="SUPFAM" id="SSF51197">
    <property type="entry name" value="Clavaminate synthase-like"/>
    <property type="match status" value="1"/>
</dbReference>
<comment type="function">
    <text evidence="3">May play a role in cellular stress response.</text>
</comment>
<dbReference type="GeneID" id="119745811"/>
<proteinExistence type="predicted"/>
<keyword evidence="7" id="KW-1185">Reference proteome</keyword>
<keyword evidence="2" id="KW-0963">Cytoplasm</keyword>
<feature type="compositionally biased region" description="Polar residues" evidence="4">
    <location>
        <begin position="392"/>
        <end position="401"/>
    </location>
</feature>
<evidence type="ECO:0000313" key="7">
    <source>
        <dbReference type="Proteomes" id="UP000887568"/>
    </source>
</evidence>
<dbReference type="RefSeq" id="XP_038078353.1">
    <property type="nucleotide sequence ID" value="XM_038222425.1"/>
</dbReference>
<dbReference type="EnsemblMetazoa" id="XM_038222425.1">
    <property type="protein sequence ID" value="XP_038078353.1"/>
    <property type="gene ID" value="LOC119745811"/>
</dbReference>
<evidence type="ECO:0000256" key="2">
    <source>
        <dbReference type="ARBA" id="ARBA00022490"/>
    </source>
</evidence>
<dbReference type="SMART" id="SM00558">
    <property type="entry name" value="JmjC"/>
    <property type="match status" value="1"/>
</dbReference>
<dbReference type="PROSITE" id="PS51184">
    <property type="entry name" value="JMJC"/>
    <property type="match status" value="1"/>
</dbReference>
<feature type="compositionally biased region" description="Basic and acidic residues" evidence="4">
    <location>
        <begin position="403"/>
        <end position="417"/>
    </location>
</feature>
<feature type="domain" description="JmjC" evidence="5">
    <location>
        <begin position="114"/>
        <end position="275"/>
    </location>
</feature>
<organism evidence="6 7">
    <name type="scientific">Patiria miniata</name>
    <name type="common">Bat star</name>
    <name type="synonym">Asterina miniata</name>
    <dbReference type="NCBI Taxonomy" id="46514"/>
    <lineage>
        <taxon>Eukaryota</taxon>
        <taxon>Metazoa</taxon>
        <taxon>Echinodermata</taxon>
        <taxon>Eleutherozoa</taxon>
        <taxon>Asterozoa</taxon>
        <taxon>Asteroidea</taxon>
        <taxon>Valvatacea</taxon>
        <taxon>Valvatida</taxon>
        <taxon>Asterinidae</taxon>
        <taxon>Patiria</taxon>
    </lineage>
</organism>
<dbReference type="Gene3D" id="2.60.120.650">
    <property type="entry name" value="Cupin"/>
    <property type="match status" value="1"/>
</dbReference>
<accession>A0A914BPZ6</accession>